<feature type="region of interest" description="Disordered" evidence="1">
    <location>
        <begin position="168"/>
        <end position="200"/>
    </location>
</feature>
<evidence type="ECO:0000313" key="2">
    <source>
        <dbReference type="EMBL" id="KAJ7348349.1"/>
    </source>
</evidence>
<proteinExistence type="predicted"/>
<evidence type="ECO:0000256" key="1">
    <source>
        <dbReference type="SAM" id="MobiDB-lite"/>
    </source>
</evidence>
<gene>
    <name evidence="2" type="ORF">DFH08DRAFT_808087</name>
</gene>
<comment type="caution">
    <text evidence="2">The sequence shown here is derived from an EMBL/GenBank/DDBJ whole genome shotgun (WGS) entry which is preliminary data.</text>
</comment>
<evidence type="ECO:0000313" key="3">
    <source>
        <dbReference type="Proteomes" id="UP001218218"/>
    </source>
</evidence>
<dbReference type="EMBL" id="JARIHO010000017">
    <property type="protein sequence ID" value="KAJ7348349.1"/>
    <property type="molecule type" value="Genomic_DNA"/>
</dbReference>
<accession>A0AAD7A2T5</accession>
<dbReference type="Proteomes" id="UP001218218">
    <property type="component" value="Unassembled WGS sequence"/>
</dbReference>
<dbReference type="AlphaFoldDB" id="A0AAD7A2T5"/>
<reference evidence="2" key="1">
    <citation type="submission" date="2023-03" db="EMBL/GenBank/DDBJ databases">
        <title>Massive genome expansion in bonnet fungi (Mycena s.s.) driven by repeated elements and novel gene families across ecological guilds.</title>
        <authorList>
            <consortium name="Lawrence Berkeley National Laboratory"/>
            <person name="Harder C.B."/>
            <person name="Miyauchi S."/>
            <person name="Viragh M."/>
            <person name="Kuo A."/>
            <person name="Thoen E."/>
            <person name="Andreopoulos B."/>
            <person name="Lu D."/>
            <person name="Skrede I."/>
            <person name="Drula E."/>
            <person name="Henrissat B."/>
            <person name="Morin E."/>
            <person name="Kohler A."/>
            <person name="Barry K."/>
            <person name="LaButti K."/>
            <person name="Morin E."/>
            <person name="Salamov A."/>
            <person name="Lipzen A."/>
            <person name="Mereny Z."/>
            <person name="Hegedus B."/>
            <person name="Baldrian P."/>
            <person name="Stursova M."/>
            <person name="Weitz H."/>
            <person name="Taylor A."/>
            <person name="Grigoriev I.V."/>
            <person name="Nagy L.G."/>
            <person name="Martin F."/>
            <person name="Kauserud H."/>
        </authorList>
    </citation>
    <scope>NUCLEOTIDE SEQUENCE</scope>
    <source>
        <strain evidence="2">CBHHK002</strain>
    </source>
</reference>
<organism evidence="2 3">
    <name type="scientific">Mycena albidolilacea</name>
    <dbReference type="NCBI Taxonomy" id="1033008"/>
    <lineage>
        <taxon>Eukaryota</taxon>
        <taxon>Fungi</taxon>
        <taxon>Dikarya</taxon>
        <taxon>Basidiomycota</taxon>
        <taxon>Agaricomycotina</taxon>
        <taxon>Agaricomycetes</taxon>
        <taxon>Agaricomycetidae</taxon>
        <taxon>Agaricales</taxon>
        <taxon>Marasmiineae</taxon>
        <taxon>Mycenaceae</taxon>
        <taxon>Mycena</taxon>
    </lineage>
</organism>
<protein>
    <submittedName>
        <fullName evidence="2">Uncharacterized protein</fullName>
    </submittedName>
</protein>
<sequence>MRKTTIQGPAGPNRRYQIYVCSEADSRTQSDKAQNSLAGTGAWLMESSNPGTSTFPFPLLKFRQPTVVEGVPSHACRNSWIKSGEGVTADLKILEALGGAGKPWVTAPRSLAKITTRTNMQSQNRRRIRKHHRPGSNSNITQVARILSAGGTLVFWFKLMCNSKAKLNHRRERAPKTPSATIPTLIGSKAGAGGRGHDGAGGLAGTQLARKIPRIQSTQVQVTVVVPVRTGAASL</sequence>
<name>A0AAD7A2T5_9AGAR</name>
<keyword evidence="3" id="KW-1185">Reference proteome</keyword>
<feature type="compositionally biased region" description="Gly residues" evidence="1">
    <location>
        <begin position="190"/>
        <end position="200"/>
    </location>
</feature>